<evidence type="ECO:0000313" key="1">
    <source>
        <dbReference type="EMBL" id="XKM40650.1"/>
    </source>
</evidence>
<sequence length="140" mass="15984">MRNDLHIACGAGFLSNQGGKGKWLELPPHVCRRQFVEVGNEGSVLRRHLAEGNHIAVVKPGREPEIRRFFAKFRQLGRHFHYWGTGSIPDDRVCRDFYDGLLDIHPVNSRIDEKDDESDGGGRDRQKLEDQLPGDKARLQ</sequence>
<dbReference type="EMBL" id="CP171853">
    <property type="protein sequence ID" value="XKM40650.1"/>
    <property type="molecule type" value="Genomic_DNA"/>
</dbReference>
<proteinExistence type="predicted"/>
<name>A0ACD5ENU1_9HYPH</name>
<protein>
    <submittedName>
        <fullName evidence="1">Uncharacterized protein</fullName>
    </submittedName>
</protein>
<organism evidence="1 2">
    <name type="scientific">Rhizobium ruizarguesonis</name>
    <dbReference type="NCBI Taxonomy" id="2081791"/>
    <lineage>
        <taxon>Bacteria</taxon>
        <taxon>Pseudomonadati</taxon>
        <taxon>Pseudomonadota</taxon>
        <taxon>Alphaproteobacteria</taxon>
        <taxon>Hyphomicrobiales</taxon>
        <taxon>Rhizobiaceae</taxon>
        <taxon>Rhizobium/Agrobacterium group</taxon>
        <taxon>Rhizobium</taxon>
    </lineage>
</organism>
<accession>A0ACD5ENU1</accession>
<gene>
    <name evidence="1" type="ORF">A4U53_032900</name>
</gene>
<dbReference type="Proteomes" id="UP000078465">
    <property type="component" value="Chromosome"/>
</dbReference>
<reference evidence="1" key="1">
    <citation type="submission" date="2024-10" db="EMBL/GenBank/DDBJ databases">
        <title>Strain of Rhizobium-related bacteria isolated fromm roots of Vavilovia formosa.</title>
        <authorList>
            <person name="Kimeklis A."/>
            <person name="Afonin A."/>
        </authorList>
    </citation>
    <scope>NUCLEOTIDE SEQUENCE</scope>
    <source>
        <strain evidence="1">Vaf-46</strain>
    </source>
</reference>
<evidence type="ECO:0000313" key="2">
    <source>
        <dbReference type="Proteomes" id="UP000078465"/>
    </source>
</evidence>